<keyword evidence="2" id="KW-1185">Reference proteome</keyword>
<evidence type="ECO:0000313" key="2">
    <source>
        <dbReference type="Proteomes" id="UP000769528"/>
    </source>
</evidence>
<protein>
    <submittedName>
        <fullName evidence="1">Uncharacterized protein</fullName>
    </submittedName>
</protein>
<comment type="caution">
    <text evidence="1">The sequence shown here is derived from an EMBL/GenBank/DDBJ whole genome shotgun (WGS) entry which is preliminary data.</text>
</comment>
<accession>A0A9P8PI83</accession>
<dbReference type="AlphaFoldDB" id="A0A9P8PI83"/>
<gene>
    <name evidence="1" type="ORF">WICMUC_004502</name>
</gene>
<name>A0A9P8PI83_9ASCO</name>
<dbReference type="Proteomes" id="UP000769528">
    <property type="component" value="Unassembled WGS sequence"/>
</dbReference>
<proteinExistence type="predicted"/>
<reference evidence="1" key="1">
    <citation type="journal article" date="2021" name="Open Biol.">
        <title>Shared evolutionary footprints suggest mitochondrial oxidative damage underlies multiple complex I losses in fungi.</title>
        <authorList>
            <person name="Schikora-Tamarit M.A."/>
            <person name="Marcet-Houben M."/>
            <person name="Nosek J."/>
            <person name="Gabaldon T."/>
        </authorList>
    </citation>
    <scope>NUCLEOTIDE SEQUENCE</scope>
    <source>
        <strain evidence="1">CBS6341</strain>
    </source>
</reference>
<reference evidence="1" key="2">
    <citation type="submission" date="2021-01" db="EMBL/GenBank/DDBJ databases">
        <authorList>
            <person name="Schikora-Tamarit M.A."/>
        </authorList>
    </citation>
    <scope>NUCLEOTIDE SEQUENCE</scope>
    <source>
        <strain evidence="1">CBS6341</strain>
    </source>
</reference>
<evidence type="ECO:0000313" key="1">
    <source>
        <dbReference type="EMBL" id="KAH3671995.1"/>
    </source>
</evidence>
<organism evidence="1 2">
    <name type="scientific">Wickerhamomyces mucosus</name>
    <dbReference type="NCBI Taxonomy" id="1378264"/>
    <lineage>
        <taxon>Eukaryota</taxon>
        <taxon>Fungi</taxon>
        <taxon>Dikarya</taxon>
        <taxon>Ascomycota</taxon>
        <taxon>Saccharomycotina</taxon>
        <taxon>Saccharomycetes</taxon>
        <taxon>Phaffomycetales</taxon>
        <taxon>Wickerhamomycetaceae</taxon>
        <taxon>Wickerhamomyces</taxon>
    </lineage>
</organism>
<sequence length="75" mass="7881">MVPAVTAGFTPSLLMKTEQNGDNTNIIPYKTAIEVFAVPVVSNPPAPKLAIADQIPGCVNDTKPMITACVNEALK</sequence>
<dbReference type="EMBL" id="JAEUBF010001261">
    <property type="protein sequence ID" value="KAH3671995.1"/>
    <property type="molecule type" value="Genomic_DNA"/>
</dbReference>